<name>T0YX02_9ZZZZ</name>
<dbReference type="Gene3D" id="3.10.450.710">
    <property type="entry name" value="Tgt2/MlaC"/>
    <property type="match status" value="1"/>
</dbReference>
<protein>
    <submittedName>
        <fullName evidence="1">Toluene tolerance family protein</fullName>
    </submittedName>
</protein>
<accession>T0YX02</accession>
<reference evidence="1" key="1">
    <citation type="submission" date="2013-08" db="EMBL/GenBank/DDBJ databases">
        <authorList>
            <person name="Mendez C."/>
            <person name="Richter M."/>
            <person name="Ferrer M."/>
            <person name="Sanchez J."/>
        </authorList>
    </citation>
    <scope>NUCLEOTIDE SEQUENCE</scope>
</reference>
<organism evidence="1">
    <name type="scientific">mine drainage metagenome</name>
    <dbReference type="NCBI Taxonomy" id="410659"/>
    <lineage>
        <taxon>unclassified sequences</taxon>
        <taxon>metagenomes</taxon>
        <taxon>ecological metagenomes</taxon>
    </lineage>
</organism>
<dbReference type="Pfam" id="PF05494">
    <property type="entry name" value="MlaC"/>
    <property type="match status" value="1"/>
</dbReference>
<gene>
    <name evidence="1" type="ORF">B1A_17504</name>
</gene>
<dbReference type="InterPro" id="IPR042245">
    <property type="entry name" value="Tgt2/MlaC_sf"/>
</dbReference>
<dbReference type="NCBIfam" id="TIGR03481">
    <property type="entry name" value="HpnM"/>
    <property type="match status" value="1"/>
</dbReference>
<dbReference type="EMBL" id="AUZX01012874">
    <property type="protein sequence ID" value="EQD37568.1"/>
    <property type="molecule type" value="Genomic_DNA"/>
</dbReference>
<dbReference type="InterPro" id="IPR008869">
    <property type="entry name" value="MlaC/ttg2D"/>
</dbReference>
<evidence type="ECO:0000313" key="1">
    <source>
        <dbReference type="EMBL" id="EQD37568.1"/>
    </source>
</evidence>
<reference evidence="1" key="2">
    <citation type="journal article" date="2014" name="ISME J.">
        <title>Microbial stratification in low pH oxic and suboxic macroscopic growths along an acid mine drainage.</title>
        <authorList>
            <person name="Mendez-Garcia C."/>
            <person name="Mesa V."/>
            <person name="Sprenger R.R."/>
            <person name="Richter M."/>
            <person name="Diez M.S."/>
            <person name="Solano J."/>
            <person name="Bargiela R."/>
            <person name="Golyshina O.V."/>
            <person name="Manteca A."/>
            <person name="Ramos J.L."/>
            <person name="Gallego J.R."/>
            <person name="Llorente I."/>
            <person name="Martins Dos Santos V.A."/>
            <person name="Jensen O.N."/>
            <person name="Pelaez A.I."/>
            <person name="Sanchez J."/>
            <person name="Ferrer M."/>
        </authorList>
    </citation>
    <scope>NUCLEOTIDE SEQUENCE</scope>
</reference>
<dbReference type="InterPro" id="IPR017842">
    <property type="entry name" value="Hopanoid_biosyn-assoc_HpnM"/>
</dbReference>
<comment type="caution">
    <text evidence="1">The sequence shown here is derived from an EMBL/GenBank/DDBJ whole genome shotgun (WGS) entry which is preliminary data.</text>
</comment>
<dbReference type="AlphaFoldDB" id="T0YX02"/>
<proteinExistence type="predicted"/>
<sequence length="216" mass="24658">MRFVLTREMLEAILFSICVFFGLSAGNAYAHIPYARPAALTPPAVIQNFDQALLQAMHSGKLGGFSARYRILSPVIHNSFATKRIAQLLVGPAWSRFSPPEQTKLGILFERYTIANYASQFRRFHGETFKIIGTQPYPPYQVVVAKLFESNGHSHTFTYLMEPIQRQWKIVNIFVDGVSNIALMRSQYLYIVRKSGPEGLLHYLQSMITHLEKHKH</sequence>